<gene>
    <name evidence="6" type="ORF">M514_14775</name>
</gene>
<dbReference type="Pfam" id="PF17919">
    <property type="entry name" value="RT_RNaseH_2"/>
    <property type="match status" value="1"/>
</dbReference>
<evidence type="ECO:0000259" key="4">
    <source>
        <dbReference type="Pfam" id="PF00078"/>
    </source>
</evidence>
<keyword evidence="1" id="KW-0540">Nuclease</keyword>
<evidence type="ECO:0000256" key="2">
    <source>
        <dbReference type="ARBA" id="ARBA00022759"/>
    </source>
</evidence>
<evidence type="ECO:0000256" key="3">
    <source>
        <dbReference type="ARBA" id="ARBA00022918"/>
    </source>
</evidence>
<evidence type="ECO:0008006" key="7">
    <source>
        <dbReference type="Google" id="ProtNLM"/>
    </source>
</evidence>
<accession>A0A085NTS5</accession>
<feature type="domain" description="Reverse transcriptase" evidence="4">
    <location>
        <begin position="300"/>
        <end position="455"/>
    </location>
</feature>
<dbReference type="PANTHER" id="PTHR37984:SF12">
    <property type="entry name" value="RIBONUCLEASE H"/>
    <property type="match status" value="1"/>
</dbReference>
<dbReference type="AlphaFoldDB" id="A0A085NTS5"/>
<feature type="domain" description="Reverse transcriptase/retrotransposon-derived protein RNase H-like" evidence="5">
    <location>
        <begin position="490"/>
        <end position="589"/>
    </location>
</feature>
<keyword evidence="2" id="KW-0378">Hydrolase</keyword>
<dbReference type="GO" id="GO:0004519">
    <property type="term" value="F:endonuclease activity"/>
    <property type="evidence" value="ECO:0007669"/>
    <property type="project" value="UniProtKB-KW"/>
</dbReference>
<evidence type="ECO:0000256" key="1">
    <source>
        <dbReference type="ARBA" id="ARBA00022722"/>
    </source>
</evidence>
<keyword evidence="3" id="KW-0548">Nucleotidyltransferase</keyword>
<dbReference type="Gene3D" id="3.10.10.10">
    <property type="entry name" value="HIV Type 1 Reverse Transcriptase, subunit A, domain 1"/>
    <property type="match status" value="1"/>
</dbReference>
<dbReference type="FunFam" id="3.10.20.370:FF:000001">
    <property type="entry name" value="Retrovirus-related Pol polyprotein from transposon 17.6-like protein"/>
    <property type="match status" value="1"/>
</dbReference>
<dbReference type="EMBL" id="KL367475">
    <property type="protein sequence ID" value="KFD72871.1"/>
    <property type="molecule type" value="Genomic_DNA"/>
</dbReference>
<dbReference type="InterPro" id="IPR043128">
    <property type="entry name" value="Rev_trsase/Diguanyl_cyclase"/>
</dbReference>
<dbReference type="Gene3D" id="3.10.20.370">
    <property type="match status" value="1"/>
</dbReference>
<keyword evidence="3" id="KW-0695">RNA-directed DNA polymerase</keyword>
<sequence>MLRDRLMCGVHDEGLQRRLLAEPSLTLKKAQEMALAYESAQIGIKELRCSEPPVEVGLVSTSCGRRSGTYRSREAHGDQIKFCYRCKGCHAQWNCQFKNVDCRFCRKKGHIERACRLKASNNDSAKQLASVSHSVVAKTFDKQKGINIVAPRQVDMLATRKLQEDNCTTVWLNDVACKVEVDSGSAFSPLKLEPVHMILRDYQQRNVPILGRCVMKVRFGTFHGPLEVLLVKGKRPDLEEVTDKFADVFSEGLGKFKGPVVSVELDPCVRPICLKARNVPFALRQGVEAELNRLIIREADGGIRICSDYKSTLNRALRPNKYPVPSVEQLFSTLAGGKVFAKLDLAQAYHQQLVVDNASADAQTLITHKGFFHAKRLQFGVSTAPGIFQSFIDARLAGIPGVLPYFDYVLVIGSSEEELTTRVREVLRRFSDDGLRVHHDKCVFHTKKVEFLGYLIDEKGLHPTVEKIKCIQEWQNNCTDCLDKECRWNWTKCHEIAFQASKQLLSSDSLLVHYDEQKPLTLTCDASPYGVGAVLSHKYPGNTECPVRFYSRTLTATERNYAQIDKEALAIIAAVRKFHDYIYGRHVEIRTDRKPLLGLLAHNRATPQMVSPRLLRWSILLNMYDYELVHYAGKSIANADALSRLPASCPEFPIPSPGDVLMLEAMQDPPLTADDISRMTAKDPVLSRVLMWVLKGWPNHEVTEEPFKPFLCRKSELSTHKHCLLWGNQVVVPKEGRPHVLEALHSAHPGIV</sequence>
<dbReference type="InterPro" id="IPR043502">
    <property type="entry name" value="DNA/RNA_pol_sf"/>
</dbReference>
<protein>
    <recommendedName>
        <fullName evidence="7">Reverse transcriptase domain-containing protein</fullName>
    </recommendedName>
</protein>
<name>A0A085NTS5_9BILA</name>
<dbReference type="GO" id="GO:0003964">
    <property type="term" value="F:RNA-directed DNA polymerase activity"/>
    <property type="evidence" value="ECO:0007669"/>
    <property type="project" value="UniProtKB-KW"/>
</dbReference>
<dbReference type="InterPro" id="IPR041577">
    <property type="entry name" value="RT_RNaseH_2"/>
</dbReference>
<dbReference type="Gene3D" id="3.30.70.270">
    <property type="match status" value="1"/>
</dbReference>
<dbReference type="PANTHER" id="PTHR37984">
    <property type="entry name" value="PROTEIN CBG26694"/>
    <property type="match status" value="1"/>
</dbReference>
<dbReference type="Proteomes" id="UP000030758">
    <property type="component" value="Unassembled WGS sequence"/>
</dbReference>
<organism evidence="6">
    <name type="scientific">Trichuris suis</name>
    <name type="common">pig whipworm</name>
    <dbReference type="NCBI Taxonomy" id="68888"/>
    <lineage>
        <taxon>Eukaryota</taxon>
        <taxon>Metazoa</taxon>
        <taxon>Ecdysozoa</taxon>
        <taxon>Nematoda</taxon>
        <taxon>Enoplea</taxon>
        <taxon>Dorylaimia</taxon>
        <taxon>Trichinellida</taxon>
        <taxon>Trichuridae</taxon>
        <taxon>Trichuris</taxon>
    </lineage>
</organism>
<evidence type="ECO:0000259" key="5">
    <source>
        <dbReference type="Pfam" id="PF17919"/>
    </source>
</evidence>
<dbReference type="InterPro" id="IPR000477">
    <property type="entry name" value="RT_dom"/>
</dbReference>
<dbReference type="InterPro" id="IPR050951">
    <property type="entry name" value="Retrovirus_Pol_polyprotein"/>
</dbReference>
<keyword evidence="2" id="KW-0255">Endonuclease</keyword>
<dbReference type="CDD" id="cd09274">
    <property type="entry name" value="RNase_HI_RT_Ty3"/>
    <property type="match status" value="1"/>
</dbReference>
<evidence type="ECO:0000313" key="6">
    <source>
        <dbReference type="EMBL" id="KFD72871.1"/>
    </source>
</evidence>
<dbReference type="Pfam" id="PF00078">
    <property type="entry name" value="RVT_1"/>
    <property type="match status" value="1"/>
</dbReference>
<keyword evidence="3" id="KW-0808">Transferase</keyword>
<reference evidence="6" key="1">
    <citation type="journal article" date="2014" name="Nat. Genet.">
        <title>Genome and transcriptome of the porcine whipworm Trichuris suis.</title>
        <authorList>
            <person name="Jex A.R."/>
            <person name="Nejsum P."/>
            <person name="Schwarz E.M."/>
            <person name="Hu L."/>
            <person name="Young N.D."/>
            <person name="Hall R.S."/>
            <person name="Korhonen P.K."/>
            <person name="Liao S."/>
            <person name="Thamsborg S."/>
            <person name="Xia J."/>
            <person name="Xu P."/>
            <person name="Wang S."/>
            <person name="Scheerlinck J.P."/>
            <person name="Hofmann A."/>
            <person name="Sternberg P.W."/>
            <person name="Wang J."/>
            <person name="Gasser R.B."/>
        </authorList>
    </citation>
    <scope>NUCLEOTIDE SEQUENCE [LARGE SCALE GENOMIC DNA]</scope>
    <source>
        <strain evidence="6">DCEP-RM93F</strain>
    </source>
</reference>
<proteinExistence type="predicted"/>
<dbReference type="SUPFAM" id="SSF56672">
    <property type="entry name" value="DNA/RNA polymerases"/>
    <property type="match status" value="1"/>
</dbReference>
<dbReference type="CDD" id="cd01647">
    <property type="entry name" value="RT_LTR"/>
    <property type="match status" value="1"/>
</dbReference>